<accession>A0AAU7JLJ4</accession>
<name>A0AAU7JLJ4_9HYPH</name>
<dbReference type="EMBL" id="CP157484">
    <property type="protein sequence ID" value="XBO40809.1"/>
    <property type="molecule type" value="Genomic_DNA"/>
</dbReference>
<gene>
    <name evidence="2" type="ORF">ABEG18_08645</name>
</gene>
<evidence type="ECO:0000256" key="1">
    <source>
        <dbReference type="SAM" id="SignalP"/>
    </source>
</evidence>
<feature type="chain" id="PRO_5043694667" evidence="1">
    <location>
        <begin position="20"/>
        <end position="144"/>
    </location>
</feature>
<keyword evidence="1" id="KW-0732">Signal</keyword>
<proteinExistence type="predicted"/>
<feature type="signal peptide" evidence="1">
    <location>
        <begin position="1"/>
        <end position="19"/>
    </location>
</feature>
<protein>
    <submittedName>
        <fullName evidence="2">DUF6130 family protein</fullName>
    </submittedName>
</protein>
<organism evidence="2">
    <name type="scientific">Alsobacter sp. KACC 23698</name>
    <dbReference type="NCBI Taxonomy" id="3149229"/>
    <lineage>
        <taxon>Bacteria</taxon>
        <taxon>Pseudomonadati</taxon>
        <taxon>Pseudomonadota</taxon>
        <taxon>Alphaproteobacteria</taxon>
        <taxon>Hyphomicrobiales</taxon>
        <taxon>Alsobacteraceae</taxon>
        <taxon>Alsobacter</taxon>
    </lineage>
</organism>
<reference evidence="2" key="1">
    <citation type="submission" date="2024-05" db="EMBL/GenBank/DDBJ databases">
        <authorList>
            <person name="Kim S."/>
            <person name="Heo J."/>
            <person name="Choi H."/>
            <person name="Choi Y."/>
            <person name="Kwon S.-W."/>
            <person name="Kim Y."/>
        </authorList>
    </citation>
    <scope>NUCLEOTIDE SEQUENCE</scope>
    <source>
        <strain evidence="2">KACC 23698</strain>
    </source>
</reference>
<dbReference type="InterPro" id="IPR046133">
    <property type="entry name" value="DUF6130"/>
</dbReference>
<dbReference type="Pfam" id="PF19625">
    <property type="entry name" value="DUF6130"/>
    <property type="match status" value="1"/>
</dbReference>
<evidence type="ECO:0000313" key="2">
    <source>
        <dbReference type="EMBL" id="XBO40809.1"/>
    </source>
</evidence>
<sequence length="144" mass="15454">MHSLLTWTIIMALSSAASASAQTARDYRGPSALVGLDHEPPPRLVVDPPLAEPLALGRVFIQYRTENLRIAPVFGPGALDVSPRIGHIHVTVDDAPWHWADASGETLVVVGLPPGPHTILIELADPTHKVITSEVVRFTVPKSP</sequence>
<dbReference type="AlphaFoldDB" id="A0AAU7JLJ4"/>